<proteinExistence type="predicted"/>
<evidence type="ECO:0000256" key="1">
    <source>
        <dbReference type="SAM" id="Phobius"/>
    </source>
</evidence>
<dbReference type="EMBL" id="CP126114">
    <property type="protein sequence ID" value="WHY86329.1"/>
    <property type="molecule type" value="Genomic_DNA"/>
</dbReference>
<keyword evidence="1" id="KW-0472">Membrane</keyword>
<evidence type="ECO:0000313" key="4">
    <source>
        <dbReference type="Proteomes" id="UP001178288"/>
    </source>
</evidence>
<dbReference type="Gene3D" id="3.10.450.310">
    <property type="match status" value="1"/>
</dbReference>
<dbReference type="KEGG" id="nnv:QNH39_27820"/>
<keyword evidence="1" id="KW-1133">Transmembrane helix</keyword>
<dbReference type="Pfam" id="PF07435">
    <property type="entry name" value="YycH"/>
    <property type="match status" value="1"/>
</dbReference>
<reference evidence="3" key="1">
    <citation type="submission" date="2023-05" db="EMBL/GenBank/DDBJ databases">
        <title>Comparative genomics of Bacillaceae isolates and their secondary metabolite potential.</title>
        <authorList>
            <person name="Song L."/>
            <person name="Nielsen L.J."/>
            <person name="Mohite O."/>
            <person name="Xu X."/>
            <person name="Weber T."/>
            <person name="Kovacs A.T."/>
        </authorList>
    </citation>
    <scope>NUCLEOTIDE SEQUENCE</scope>
    <source>
        <strain evidence="3">XLM17</strain>
    </source>
</reference>
<gene>
    <name evidence="3" type="primary">yycH</name>
    <name evidence="3" type="ORF">QNH39_27820</name>
</gene>
<evidence type="ECO:0000259" key="2">
    <source>
        <dbReference type="Pfam" id="PF07435"/>
    </source>
</evidence>
<dbReference type="Gene3D" id="3.30.310.160">
    <property type="entry name" value="YycH protein, domain 2"/>
    <property type="match status" value="1"/>
</dbReference>
<dbReference type="InterPro" id="IPR042274">
    <property type="entry name" value="YycH/YycI_2"/>
</dbReference>
<accession>A0AA95MLT2</accession>
<dbReference type="CDD" id="cd15787">
    <property type="entry name" value="YycH_N"/>
    <property type="match status" value="1"/>
</dbReference>
<feature type="domain" description="Regulatory protein YycH" evidence="2">
    <location>
        <begin position="4"/>
        <end position="431"/>
    </location>
</feature>
<name>A0AA95MLT2_9BACI</name>
<dbReference type="RefSeq" id="WP_066094324.1">
    <property type="nucleotide sequence ID" value="NZ_CP126114.1"/>
</dbReference>
<organism evidence="3 4">
    <name type="scientific">Neobacillus novalis</name>
    <dbReference type="NCBI Taxonomy" id="220687"/>
    <lineage>
        <taxon>Bacteria</taxon>
        <taxon>Bacillati</taxon>
        <taxon>Bacillota</taxon>
        <taxon>Bacilli</taxon>
        <taxon>Bacillales</taxon>
        <taxon>Bacillaceae</taxon>
        <taxon>Neobacillus</taxon>
    </lineage>
</organism>
<dbReference type="AlphaFoldDB" id="A0AA95MLT2"/>
<dbReference type="InterPro" id="IPR009996">
    <property type="entry name" value="YycH"/>
</dbReference>
<keyword evidence="1" id="KW-0812">Transmembrane</keyword>
<keyword evidence="4" id="KW-1185">Reference proteome</keyword>
<feature type="transmembrane region" description="Helical" evidence="1">
    <location>
        <begin position="9"/>
        <end position="26"/>
    </location>
</feature>
<dbReference type="Proteomes" id="UP001178288">
    <property type="component" value="Chromosome"/>
</dbReference>
<sequence>MRYENIKSWILTILVMVSALLTWNLWTYQPNYETMENSKIVEEVTVSEKQEVQKIVRPDRILFHVKGEHFGTNNTNELEKVIKELSGWAFYDVKNVTDKVGNIEELSHGSGNAEIIFPGEVPIELYRSVLTMEGKKLPSFNFNRIIINVEDSEKENGIVYFVSTENQQVHISHISAANLSEFNRDFYKSATRFPEFFAYKTSEKHTLFLPEDTTEMMTYKYVPVNLISEEFKAALFSDPSFVQKSLISSGEEYTNGSSKMTVNYNSNMLSYVNPTADDDFIDNSYDLVKRSIDFVNEHGGWSDPYRFVSKSEYSRSVTFRLYSIEGYPVFNDNGLSEIKEVWGRDTINKYVRPNISLELPITTEMQKVSRPSGHAALEFLQKQKNFKPELLEEMVLGYRMERDSDLKKLILLEPTWFYRYDKAWGQITMDDLGGLQHGLE</sequence>
<evidence type="ECO:0000313" key="3">
    <source>
        <dbReference type="EMBL" id="WHY86329.1"/>
    </source>
</evidence>
<protein>
    <submittedName>
        <fullName evidence="3">Two-component system activity regulator YycH</fullName>
    </submittedName>
</protein>